<dbReference type="RefSeq" id="WP_132433811.1">
    <property type="nucleotide sequence ID" value="NZ_SLWK01000006.1"/>
</dbReference>
<organism evidence="1 2">
    <name type="scientific">Natronoflexus pectinivorans</name>
    <dbReference type="NCBI Taxonomy" id="682526"/>
    <lineage>
        <taxon>Bacteria</taxon>
        <taxon>Pseudomonadati</taxon>
        <taxon>Bacteroidota</taxon>
        <taxon>Bacteroidia</taxon>
        <taxon>Marinilabiliales</taxon>
        <taxon>Marinilabiliaceae</taxon>
        <taxon>Natronoflexus</taxon>
    </lineage>
</organism>
<sequence>MKSKILLLLVFLIGYNTIESQRVRSEIIQVKKRNSAFIPLPLEAKTFSSNNVYLQIHGLERVNSDADLRIVGKMFPAYRHSEWAIGSNVYLTRTRSEDILFSQPVELTITDRDGQILYYRVFNYFKFTRDSETSPNVYMESDMFAYNGISEHLSYMFSPLYEPEFRTRLHYIHRSDDHDDLNHAYNIAMEAVEKYNDGNTEPALKLFYEAIDIWQNALKEADLNNRRSRINRNIAEGVYRNLMQVLSITGRFEEAGQIIEESKEAMGVMFNLRIARHEYNKQRMELMAKGKDERFTNFFHFELDPDQKPLLSGGHQFLPSGIPAISNYIVGSWRYYAVTPDGLPHSAEDFDALNHTANLPDETVELLHLLPDGSKINQEGSWERSERYRLDDPMPFWRVFNGPDGHPYLIFAYEQEEFDDIAGNMRHLDLHRIFHVCDERLVLMSPNFNPNSDVSGNFIHLQRVGLVTDL</sequence>
<dbReference type="SUPFAM" id="SSF116846">
    <property type="entry name" value="MIT domain"/>
    <property type="match status" value="1"/>
</dbReference>
<evidence type="ECO:0000313" key="2">
    <source>
        <dbReference type="Proteomes" id="UP000295221"/>
    </source>
</evidence>
<dbReference type="InterPro" id="IPR036181">
    <property type="entry name" value="MIT_dom_sf"/>
</dbReference>
<name>A0A4R2GHP9_9BACT</name>
<dbReference type="EMBL" id="SLWK01000006">
    <property type="protein sequence ID" value="TCO07906.1"/>
    <property type="molecule type" value="Genomic_DNA"/>
</dbReference>
<dbReference type="Gene3D" id="1.20.58.80">
    <property type="entry name" value="Phosphotransferase system, lactose/cellobiose-type IIA subunit"/>
    <property type="match status" value="1"/>
</dbReference>
<proteinExistence type="predicted"/>
<dbReference type="Proteomes" id="UP000295221">
    <property type="component" value="Unassembled WGS sequence"/>
</dbReference>
<protein>
    <submittedName>
        <fullName evidence="1">Uncharacterized protein</fullName>
    </submittedName>
</protein>
<comment type="caution">
    <text evidence="1">The sequence shown here is derived from an EMBL/GenBank/DDBJ whole genome shotgun (WGS) entry which is preliminary data.</text>
</comment>
<accession>A0A4R2GHP9</accession>
<evidence type="ECO:0000313" key="1">
    <source>
        <dbReference type="EMBL" id="TCO07906.1"/>
    </source>
</evidence>
<dbReference type="OrthoDB" id="1118774at2"/>
<reference evidence="1 2" key="1">
    <citation type="submission" date="2019-03" db="EMBL/GenBank/DDBJ databases">
        <title>Genomic Encyclopedia of Type Strains, Phase IV (KMG-IV): sequencing the most valuable type-strain genomes for metagenomic binning, comparative biology and taxonomic classification.</title>
        <authorList>
            <person name="Goeker M."/>
        </authorList>
    </citation>
    <scope>NUCLEOTIDE SEQUENCE [LARGE SCALE GENOMIC DNA]</scope>
    <source>
        <strain evidence="1 2">DSM 24179</strain>
    </source>
</reference>
<keyword evidence="2" id="KW-1185">Reference proteome</keyword>
<dbReference type="AlphaFoldDB" id="A0A4R2GHP9"/>
<gene>
    <name evidence="1" type="ORF">EV194_10647</name>
</gene>